<name>A0ABT5BNI2_9BACT</name>
<feature type="repeat" description="ANK" evidence="3">
    <location>
        <begin position="114"/>
        <end position="141"/>
    </location>
</feature>
<reference evidence="4 5" key="1">
    <citation type="submission" date="2022-11" db="EMBL/GenBank/DDBJ databases">
        <title>Minimal conservation of predation-associated metabolite biosynthetic gene clusters underscores biosynthetic potential of Myxococcota including descriptions for ten novel species: Archangium lansinium sp. nov., Myxococcus landrumus sp. nov., Nannocystis bai.</title>
        <authorList>
            <person name="Ahearne A."/>
            <person name="Stevens C."/>
            <person name="Dowd S."/>
        </authorList>
    </citation>
    <scope>NUCLEOTIDE SEQUENCE [LARGE SCALE GENOMIC DNA]</scope>
    <source>
        <strain evidence="4 5">NCELM</strain>
    </source>
</reference>
<dbReference type="RefSeq" id="WP_272011175.1">
    <property type="nucleotide sequence ID" value="NZ_JAQNDN010000028.1"/>
</dbReference>
<gene>
    <name evidence="4" type="ORF">POL58_48835</name>
</gene>
<evidence type="ECO:0000313" key="4">
    <source>
        <dbReference type="EMBL" id="MDC0675731.1"/>
    </source>
</evidence>
<feature type="repeat" description="ANK" evidence="3">
    <location>
        <begin position="147"/>
        <end position="180"/>
    </location>
</feature>
<dbReference type="Gene3D" id="1.25.40.20">
    <property type="entry name" value="Ankyrin repeat-containing domain"/>
    <property type="match status" value="2"/>
</dbReference>
<keyword evidence="2 3" id="KW-0040">ANK repeat</keyword>
<organism evidence="4 5">
    <name type="scientific">Nannocystis radixulma</name>
    <dbReference type="NCBI Taxonomy" id="2995305"/>
    <lineage>
        <taxon>Bacteria</taxon>
        <taxon>Pseudomonadati</taxon>
        <taxon>Myxococcota</taxon>
        <taxon>Polyangia</taxon>
        <taxon>Nannocystales</taxon>
        <taxon>Nannocystaceae</taxon>
        <taxon>Nannocystis</taxon>
    </lineage>
</organism>
<dbReference type="Pfam" id="PF00023">
    <property type="entry name" value="Ank"/>
    <property type="match status" value="1"/>
</dbReference>
<evidence type="ECO:0000313" key="5">
    <source>
        <dbReference type="Proteomes" id="UP001217838"/>
    </source>
</evidence>
<protein>
    <submittedName>
        <fullName evidence="4">Ankyrin repeat domain-containing protein</fullName>
    </submittedName>
</protein>
<dbReference type="InterPro" id="IPR036770">
    <property type="entry name" value="Ankyrin_rpt-contain_sf"/>
</dbReference>
<feature type="repeat" description="ANK" evidence="3">
    <location>
        <begin position="41"/>
        <end position="73"/>
    </location>
</feature>
<dbReference type="Proteomes" id="UP001217838">
    <property type="component" value="Unassembled WGS sequence"/>
</dbReference>
<dbReference type="Pfam" id="PF12796">
    <property type="entry name" value="Ank_2"/>
    <property type="match status" value="1"/>
</dbReference>
<keyword evidence="5" id="KW-1185">Reference proteome</keyword>
<dbReference type="InterPro" id="IPR050663">
    <property type="entry name" value="Ankyrin-SOCS_Box"/>
</dbReference>
<evidence type="ECO:0000256" key="3">
    <source>
        <dbReference type="PROSITE-ProRule" id="PRU00023"/>
    </source>
</evidence>
<dbReference type="EMBL" id="JAQNDN010000028">
    <property type="protein sequence ID" value="MDC0675731.1"/>
    <property type="molecule type" value="Genomic_DNA"/>
</dbReference>
<comment type="caution">
    <text evidence="4">The sequence shown here is derived from an EMBL/GenBank/DDBJ whole genome shotgun (WGS) entry which is preliminary data.</text>
</comment>
<dbReference type="SUPFAM" id="SSF48403">
    <property type="entry name" value="Ankyrin repeat"/>
    <property type="match status" value="1"/>
</dbReference>
<dbReference type="PROSITE" id="PS50088">
    <property type="entry name" value="ANK_REPEAT"/>
    <property type="match status" value="3"/>
</dbReference>
<dbReference type="PANTHER" id="PTHR24193:SF121">
    <property type="entry name" value="ADA2A-CONTAINING COMPLEX COMPONENT 3, ISOFORM D"/>
    <property type="match status" value="1"/>
</dbReference>
<dbReference type="PROSITE" id="PS50297">
    <property type="entry name" value="ANK_REP_REGION"/>
    <property type="match status" value="1"/>
</dbReference>
<dbReference type="InterPro" id="IPR002110">
    <property type="entry name" value="Ankyrin_rpt"/>
</dbReference>
<evidence type="ECO:0000256" key="1">
    <source>
        <dbReference type="ARBA" id="ARBA00022737"/>
    </source>
</evidence>
<accession>A0ABT5BNI2</accession>
<proteinExistence type="predicted"/>
<dbReference type="PANTHER" id="PTHR24193">
    <property type="entry name" value="ANKYRIN REPEAT PROTEIN"/>
    <property type="match status" value="1"/>
</dbReference>
<keyword evidence="1" id="KW-0677">Repeat</keyword>
<dbReference type="SMART" id="SM00248">
    <property type="entry name" value="ANK"/>
    <property type="match status" value="5"/>
</dbReference>
<sequence length="234" mass="24864">MAKKPTKADATKSLLSAIETKKLAAAKDALEAGADPNALGDRTPVLWIALYAGKYDIAKLLVDHGAKVDWADDYGTLLAGLVDNEGEKIPKPDAAAALWLIEHGANCTRASRPSGRTPLMDAVRSGHHELIDALIANGATVGPDKPTGNTPLHWAVASRADQWVWDRLLAAGNKLEAKNRAGETPLSLAQAEWNHAAVAFLLAKGAKRDVKVAGKTPLERAVATKQAKIIKLLR</sequence>
<evidence type="ECO:0000256" key="2">
    <source>
        <dbReference type="ARBA" id="ARBA00023043"/>
    </source>
</evidence>